<organism evidence="2 3">
    <name type="scientific">Paenibacillus apiarius</name>
    <dbReference type="NCBI Taxonomy" id="46240"/>
    <lineage>
        <taxon>Bacteria</taxon>
        <taxon>Bacillati</taxon>
        <taxon>Bacillota</taxon>
        <taxon>Bacilli</taxon>
        <taxon>Bacillales</taxon>
        <taxon>Paenibacillaceae</taxon>
        <taxon>Paenibacillus</taxon>
    </lineage>
</organism>
<feature type="transmembrane region" description="Helical" evidence="1">
    <location>
        <begin position="30"/>
        <end position="53"/>
    </location>
</feature>
<dbReference type="Proteomes" id="UP001207626">
    <property type="component" value="Unassembled WGS sequence"/>
</dbReference>
<protein>
    <submittedName>
        <fullName evidence="2">Pro-sigmaK processing inhibitor BofA family protein</fullName>
    </submittedName>
</protein>
<proteinExistence type="predicted"/>
<evidence type="ECO:0000256" key="1">
    <source>
        <dbReference type="SAM" id="Phobius"/>
    </source>
</evidence>
<keyword evidence="1" id="KW-0472">Membrane</keyword>
<dbReference type="EMBL" id="JAMDLW010000055">
    <property type="protein sequence ID" value="MCY9522834.1"/>
    <property type="molecule type" value="Genomic_DNA"/>
</dbReference>
<comment type="caution">
    <text evidence="2">The sequence shown here is derived from an EMBL/GenBank/DDBJ whole genome shotgun (WGS) entry which is preliminary data.</text>
</comment>
<gene>
    <name evidence="2" type="ORF">M5X09_24765</name>
</gene>
<evidence type="ECO:0000313" key="2">
    <source>
        <dbReference type="EMBL" id="MCY9522834.1"/>
    </source>
</evidence>
<keyword evidence="3" id="KW-1185">Reference proteome</keyword>
<sequence length="87" mass="9291">MKLLMVGLLVISLVALLIVLLRQRLAWKGLFIFLLHGTAAFVLLYIVNATGWVAGVHVPANPMTLATVGLLGVPGLASIIFLKMALI</sequence>
<feature type="transmembrane region" description="Helical" evidence="1">
    <location>
        <begin position="6"/>
        <end position="23"/>
    </location>
</feature>
<name>A0ABT4DZP9_9BACL</name>
<feature type="transmembrane region" description="Helical" evidence="1">
    <location>
        <begin position="65"/>
        <end position="86"/>
    </location>
</feature>
<evidence type="ECO:0000313" key="3">
    <source>
        <dbReference type="Proteomes" id="UP001207626"/>
    </source>
</evidence>
<keyword evidence="1" id="KW-1133">Transmembrane helix</keyword>
<dbReference type="Pfam" id="PF07441">
    <property type="entry name" value="BofA"/>
    <property type="match status" value="1"/>
</dbReference>
<keyword evidence="1" id="KW-0812">Transmembrane</keyword>
<accession>A0ABT4DZP9</accession>
<dbReference type="RefSeq" id="WP_087434168.1">
    <property type="nucleotide sequence ID" value="NZ_JAMDLV010000048.1"/>
</dbReference>
<reference evidence="2 3" key="1">
    <citation type="submission" date="2022-05" db="EMBL/GenBank/DDBJ databases">
        <title>Genome Sequencing of Bee-Associated Microbes.</title>
        <authorList>
            <person name="Dunlap C."/>
        </authorList>
    </citation>
    <scope>NUCLEOTIDE SEQUENCE [LARGE SCALE GENOMIC DNA]</scope>
    <source>
        <strain evidence="2 3">NRRL NRS-1438</strain>
    </source>
</reference>
<dbReference type="InterPro" id="IPR010001">
    <property type="entry name" value="BofA"/>
</dbReference>